<dbReference type="AlphaFoldDB" id="A0A9W8K2J8"/>
<keyword evidence="1" id="KW-1133">Transmembrane helix</keyword>
<evidence type="ECO:0000256" key="1">
    <source>
        <dbReference type="SAM" id="Phobius"/>
    </source>
</evidence>
<keyword evidence="1" id="KW-0812">Transmembrane</keyword>
<comment type="caution">
    <text evidence="2">The sequence shown here is derived from an EMBL/GenBank/DDBJ whole genome shotgun (WGS) entry which is preliminary data.</text>
</comment>
<feature type="transmembrane region" description="Helical" evidence="1">
    <location>
        <begin position="7"/>
        <end position="25"/>
    </location>
</feature>
<evidence type="ECO:0000313" key="2">
    <source>
        <dbReference type="EMBL" id="KAJ3510631.1"/>
    </source>
</evidence>
<reference evidence="2" key="1">
    <citation type="submission" date="2022-07" db="EMBL/GenBank/DDBJ databases">
        <title>Genome Sequence of Agrocybe chaxingu.</title>
        <authorList>
            <person name="Buettner E."/>
        </authorList>
    </citation>
    <scope>NUCLEOTIDE SEQUENCE</scope>
    <source>
        <strain evidence="2">MP-N11</strain>
    </source>
</reference>
<gene>
    <name evidence="2" type="ORF">NLJ89_g4560</name>
</gene>
<dbReference type="EMBL" id="JANKHO010000384">
    <property type="protein sequence ID" value="KAJ3510631.1"/>
    <property type="molecule type" value="Genomic_DNA"/>
</dbReference>
<dbReference type="OrthoDB" id="3006153at2759"/>
<protein>
    <submittedName>
        <fullName evidence="2">Uncharacterized protein</fullName>
    </submittedName>
</protein>
<keyword evidence="3" id="KW-1185">Reference proteome</keyword>
<sequence>MIPRTPTIAIFALIGVVAFSLYNILTPPNLSYFISEMSQTQWSSPYSASRSFETPPVEPEGFTLALFSPLTAVDAKGNAYTLQQGDYEGILAIAERVKLLPNTGGFRNTWRVLHVTTSKPIDRILSPKTALGDGPSSEGYEAEYIETGVYGFDKTRRQLKEPVDEYKELPDELWELTGLAWEARETSGERDELALQKVRAVFADAL</sequence>
<name>A0A9W8K2J8_9AGAR</name>
<evidence type="ECO:0000313" key="3">
    <source>
        <dbReference type="Proteomes" id="UP001148786"/>
    </source>
</evidence>
<organism evidence="2 3">
    <name type="scientific">Agrocybe chaxingu</name>
    <dbReference type="NCBI Taxonomy" id="84603"/>
    <lineage>
        <taxon>Eukaryota</taxon>
        <taxon>Fungi</taxon>
        <taxon>Dikarya</taxon>
        <taxon>Basidiomycota</taxon>
        <taxon>Agaricomycotina</taxon>
        <taxon>Agaricomycetes</taxon>
        <taxon>Agaricomycetidae</taxon>
        <taxon>Agaricales</taxon>
        <taxon>Agaricineae</taxon>
        <taxon>Strophariaceae</taxon>
        <taxon>Agrocybe</taxon>
    </lineage>
</organism>
<keyword evidence="1" id="KW-0472">Membrane</keyword>
<dbReference type="Proteomes" id="UP001148786">
    <property type="component" value="Unassembled WGS sequence"/>
</dbReference>
<accession>A0A9W8K2J8</accession>
<proteinExistence type="predicted"/>